<gene>
    <name evidence="15" type="ORF">CLV78_102254</name>
</gene>
<evidence type="ECO:0000256" key="9">
    <source>
        <dbReference type="ARBA" id="ARBA00023239"/>
    </source>
</evidence>
<feature type="modified residue" description="N6-(pyridoxal phosphate)lysine" evidence="12">
    <location>
        <position position="112"/>
    </location>
</feature>
<evidence type="ECO:0000313" key="15">
    <source>
        <dbReference type="EMBL" id="PRY25077.1"/>
    </source>
</evidence>
<evidence type="ECO:0000256" key="8">
    <source>
        <dbReference type="ARBA" id="ARBA00022898"/>
    </source>
</evidence>
<dbReference type="Pfam" id="PF24857">
    <property type="entry name" value="THR4_C"/>
    <property type="match status" value="1"/>
</dbReference>
<sequence length="462" mass="50216">MKYISTRGQAPVLSFEEAMLTGLARDGGLYVPETIPQMSAPDIAALAGLSYEEAAFRVMRPFVGDSFSDDDFAEIISRAYAGFGHAARAPMVQLAPNHFLLELFHGPTLAFKDFAMQLIGQLFQVALKRRGEKVTIVGATSGDTGSAAIEAFRGLDAVDVFILFPHGRVSEVQRRQMTTPAETNVHALALDGHFDDCQARLKDMFNHFEFRDEVALAGVNSINWARVLAQVVYYFTSAVALGAPQRKVSFTVPTGNFGDIFAGYIARRMGLPIETLVVATNQNDILHRALSGQGYVTSGVTPSISPSMDIQVSSNFERALFDAYGRDGAAVGQLMGELKEQGGFRISQGALQGLQETFASGRASEEETSAMIRQIYAETGEILCPHSAVGVKVAREHLGTTPMITLATAHPAKFPDAVEAATGQRPPLPNRMADLYERPERVSRVENDLAALEELIRERRAV</sequence>
<dbReference type="InterPro" id="IPR000634">
    <property type="entry name" value="Ser/Thr_deHydtase_PyrdxlP-BS"/>
</dbReference>
<dbReference type="GO" id="GO:0030170">
    <property type="term" value="F:pyridoxal phosphate binding"/>
    <property type="evidence" value="ECO:0007669"/>
    <property type="project" value="InterPro"/>
</dbReference>
<dbReference type="InterPro" id="IPR036052">
    <property type="entry name" value="TrpB-like_PALP_sf"/>
</dbReference>
<dbReference type="CDD" id="cd01560">
    <property type="entry name" value="Thr-synth_2"/>
    <property type="match status" value="1"/>
</dbReference>
<comment type="similarity">
    <text evidence="3">Belongs to the threonine synthase family.</text>
</comment>
<feature type="domain" description="Tryptophan synthase beta chain-like PALP" evidence="13">
    <location>
        <begin position="101"/>
        <end position="332"/>
    </location>
</feature>
<evidence type="ECO:0000259" key="14">
    <source>
        <dbReference type="Pfam" id="PF14821"/>
    </source>
</evidence>
<dbReference type="InterPro" id="IPR004450">
    <property type="entry name" value="Thr_synthase-like"/>
</dbReference>
<evidence type="ECO:0000259" key="13">
    <source>
        <dbReference type="Pfam" id="PF00291"/>
    </source>
</evidence>
<evidence type="ECO:0000256" key="10">
    <source>
        <dbReference type="ARBA" id="ARBA00049144"/>
    </source>
</evidence>
<comment type="cofactor">
    <cofactor evidence="1 12">
        <name>pyridoxal 5'-phosphate</name>
        <dbReference type="ChEBI" id="CHEBI:597326"/>
    </cofactor>
</comment>
<evidence type="ECO:0000256" key="6">
    <source>
        <dbReference type="ARBA" id="ARBA00022605"/>
    </source>
</evidence>
<evidence type="ECO:0000256" key="3">
    <source>
        <dbReference type="ARBA" id="ARBA00005517"/>
    </source>
</evidence>
<comment type="pathway">
    <text evidence="2">Amino-acid biosynthesis; L-threonine biosynthesis; L-threonine from L-aspartate: step 5/5.</text>
</comment>
<evidence type="ECO:0000256" key="12">
    <source>
        <dbReference type="PIRSR" id="PIRSR604450-51"/>
    </source>
</evidence>
<dbReference type="PROSITE" id="PS00165">
    <property type="entry name" value="DEHYDRATASE_SER_THR"/>
    <property type="match status" value="1"/>
</dbReference>
<comment type="caution">
    <text evidence="15">The sequence shown here is derived from an EMBL/GenBank/DDBJ whole genome shotgun (WGS) entry which is preliminary data.</text>
</comment>
<dbReference type="UniPathway" id="UPA00050">
    <property type="reaction ID" value="UER00065"/>
</dbReference>
<proteinExistence type="inferred from homology"/>
<organism evidence="15 16">
    <name type="scientific">Aliiruegeria haliotis</name>
    <dbReference type="NCBI Taxonomy" id="1280846"/>
    <lineage>
        <taxon>Bacteria</taxon>
        <taxon>Pseudomonadati</taxon>
        <taxon>Pseudomonadota</taxon>
        <taxon>Alphaproteobacteria</taxon>
        <taxon>Rhodobacterales</taxon>
        <taxon>Roseobacteraceae</taxon>
        <taxon>Aliiruegeria</taxon>
    </lineage>
</organism>
<dbReference type="InterPro" id="IPR051166">
    <property type="entry name" value="Threonine_Synthase"/>
</dbReference>
<dbReference type="Gene3D" id="3.90.1380.10">
    <property type="entry name" value="Threonine synthase, N-terminal domain"/>
    <property type="match status" value="1"/>
</dbReference>
<dbReference type="SUPFAM" id="SSF53686">
    <property type="entry name" value="Tryptophan synthase beta subunit-like PLP-dependent enzymes"/>
    <property type="match status" value="1"/>
</dbReference>
<dbReference type="Pfam" id="PF00291">
    <property type="entry name" value="PALP"/>
    <property type="match status" value="1"/>
</dbReference>
<keyword evidence="6" id="KW-0028">Amino-acid biosynthesis</keyword>
<dbReference type="EC" id="4.2.3.1" evidence="4 11"/>
<dbReference type="GO" id="GO:0004795">
    <property type="term" value="F:threonine synthase activity"/>
    <property type="evidence" value="ECO:0007669"/>
    <property type="project" value="UniProtKB-UniRule"/>
</dbReference>
<evidence type="ECO:0000256" key="1">
    <source>
        <dbReference type="ARBA" id="ARBA00001933"/>
    </source>
</evidence>
<comment type="catalytic activity">
    <reaction evidence="10">
        <text>O-phospho-L-homoserine + H2O = L-threonine + phosphate</text>
        <dbReference type="Rhea" id="RHEA:10840"/>
        <dbReference type="ChEBI" id="CHEBI:15377"/>
        <dbReference type="ChEBI" id="CHEBI:43474"/>
        <dbReference type="ChEBI" id="CHEBI:57590"/>
        <dbReference type="ChEBI" id="CHEBI:57926"/>
        <dbReference type="EC" id="4.2.3.1"/>
    </reaction>
</comment>
<name>A0A2T0RV97_9RHOB</name>
<dbReference type="Pfam" id="PF14821">
    <property type="entry name" value="Thr_synth_N"/>
    <property type="match status" value="1"/>
</dbReference>
<keyword evidence="9" id="KW-0456">Lyase</keyword>
<dbReference type="RefSeq" id="WP_106204012.1">
    <property type="nucleotide sequence ID" value="NZ_PVTD01000002.1"/>
</dbReference>
<keyword evidence="16" id="KW-1185">Reference proteome</keyword>
<protein>
    <recommendedName>
        <fullName evidence="5 11">Threonine synthase</fullName>
        <ecNumber evidence="4 11">4.2.3.1</ecNumber>
    </recommendedName>
</protein>
<keyword evidence="8 12" id="KW-0663">Pyridoxal phosphate</keyword>
<dbReference type="Gene3D" id="3.40.50.1100">
    <property type="match status" value="2"/>
</dbReference>
<accession>A0A2T0RV97</accession>
<evidence type="ECO:0000256" key="11">
    <source>
        <dbReference type="NCBIfam" id="TIGR00260"/>
    </source>
</evidence>
<evidence type="ECO:0000256" key="5">
    <source>
        <dbReference type="ARBA" id="ARBA00018679"/>
    </source>
</evidence>
<dbReference type="AlphaFoldDB" id="A0A2T0RV97"/>
<dbReference type="EMBL" id="PVTD01000002">
    <property type="protein sequence ID" value="PRY25077.1"/>
    <property type="molecule type" value="Genomic_DNA"/>
</dbReference>
<keyword evidence="7" id="KW-0791">Threonine biosynthesis</keyword>
<dbReference type="Proteomes" id="UP000239480">
    <property type="component" value="Unassembled WGS sequence"/>
</dbReference>
<dbReference type="InterPro" id="IPR001926">
    <property type="entry name" value="TrpB-like_PALP"/>
</dbReference>
<evidence type="ECO:0000256" key="7">
    <source>
        <dbReference type="ARBA" id="ARBA00022697"/>
    </source>
</evidence>
<dbReference type="PANTHER" id="PTHR42690">
    <property type="entry name" value="THREONINE SYNTHASE FAMILY MEMBER"/>
    <property type="match status" value="1"/>
</dbReference>
<feature type="domain" description="Threonine synthase N-terminal" evidence="14">
    <location>
        <begin position="2"/>
        <end position="80"/>
    </location>
</feature>
<dbReference type="GO" id="GO:0009088">
    <property type="term" value="P:threonine biosynthetic process"/>
    <property type="evidence" value="ECO:0007669"/>
    <property type="project" value="UniProtKB-UniRule"/>
</dbReference>
<evidence type="ECO:0000313" key="16">
    <source>
        <dbReference type="Proteomes" id="UP000239480"/>
    </source>
</evidence>
<dbReference type="OrthoDB" id="9763107at2"/>
<dbReference type="PANTHER" id="PTHR42690:SF1">
    <property type="entry name" value="THREONINE SYNTHASE-LIKE 2"/>
    <property type="match status" value="1"/>
</dbReference>
<evidence type="ECO:0000256" key="2">
    <source>
        <dbReference type="ARBA" id="ARBA00004979"/>
    </source>
</evidence>
<dbReference type="InterPro" id="IPR037158">
    <property type="entry name" value="Thr_synth_N_sf"/>
</dbReference>
<dbReference type="InterPro" id="IPR029144">
    <property type="entry name" value="Thr_synth_N"/>
</dbReference>
<evidence type="ECO:0000256" key="4">
    <source>
        <dbReference type="ARBA" id="ARBA00013028"/>
    </source>
</evidence>
<reference evidence="15 16" key="1">
    <citation type="submission" date="2018-03" db="EMBL/GenBank/DDBJ databases">
        <title>Genomic Encyclopedia of Archaeal and Bacterial Type Strains, Phase II (KMG-II): from individual species to whole genera.</title>
        <authorList>
            <person name="Goeker M."/>
        </authorList>
    </citation>
    <scope>NUCLEOTIDE SEQUENCE [LARGE SCALE GENOMIC DNA]</scope>
    <source>
        <strain evidence="15 16">DSM 29328</strain>
    </source>
</reference>
<dbReference type="FunFam" id="3.90.1380.10:FF:000002">
    <property type="entry name" value="Threonine synthase"/>
    <property type="match status" value="1"/>
</dbReference>
<dbReference type="NCBIfam" id="TIGR00260">
    <property type="entry name" value="thrC"/>
    <property type="match status" value="1"/>
</dbReference>